<proteinExistence type="predicted"/>
<sequence>MFQIDIPHSSFDYRGSAWSGYGLNIVLHEDVYNDHLEVKNYSFNTDYVKYVCNDIQEQIITQYFFDVYNGVRLISGEVRFKQYPNNVDSLSMFEFLKVDKKVSNLKFPNIEERHLKEVHYKYLDLVFKSKLNMDMMSLLNRVANSDGKSLINQYKIYDSCNTFKNNLKKEFIYADKLADNLKKFKVYNNFSNNFNTSGIIGRHGNKIGISSVKIDDLQCFVADTIELVKLVFDIQINNQIVYDYLDFNK</sequence>
<gene>
    <name evidence="1" type="ORF">KYI10_11080</name>
</gene>
<name>A0AAT9P3G8_9STAP</name>
<dbReference type="EMBL" id="CP079955">
    <property type="protein sequence ID" value="QYA32842.1"/>
    <property type="molecule type" value="Genomic_DNA"/>
</dbReference>
<accession>A0AAT9P3G8</accession>
<organism evidence="1">
    <name type="scientific">Macrococcus psychrotolerans</name>
    <dbReference type="NCBI Taxonomy" id="3039389"/>
    <lineage>
        <taxon>Bacteria</taxon>
        <taxon>Bacillati</taxon>
        <taxon>Bacillota</taxon>
        <taxon>Bacilli</taxon>
        <taxon>Bacillales</taxon>
        <taxon>Staphylococcaceae</taxon>
        <taxon>Macrococcus</taxon>
    </lineage>
</organism>
<dbReference type="AlphaFoldDB" id="A0AAT9P3G8"/>
<evidence type="ECO:0000313" key="1">
    <source>
        <dbReference type="EMBL" id="QYA32842.1"/>
    </source>
</evidence>
<protein>
    <submittedName>
        <fullName evidence="1">Uncharacterized protein</fullName>
    </submittedName>
</protein>
<reference evidence="1" key="1">
    <citation type="submission" date="2021-07" db="EMBL/GenBank/DDBJ databases">
        <title>Prevalence and characterization of methicillin-resistant Macrococcus spp. in food producing animals and meat in Switzerland in 2019.</title>
        <authorList>
            <person name="Keller J.E."/>
            <person name="Schwendener S."/>
            <person name="Neuenschwander J."/>
            <person name="Overesch G."/>
            <person name="Perreten V."/>
        </authorList>
    </citation>
    <scope>NUCLEOTIDE SEQUENCE</scope>
    <source>
        <strain evidence="1">19Msa1099</strain>
    </source>
</reference>